<gene>
    <name evidence="6" type="ORF">MUY27_18875</name>
</gene>
<dbReference type="GO" id="GO:0110001">
    <property type="term" value="C:toxin-antitoxin complex"/>
    <property type="evidence" value="ECO:0007669"/>
    <property type="project" value="InterPro"/>
</dbReference>
<dbReference type="Pfam" id="PF01934">
    <property type="entry name" value="HepT-like"/>
    <property type="match status" value="1"/>
</dbReference>
<keyword evidence="3" id="KW-0540">Nuclease</keyword>
<evidence type="ECO:0000313" key="6">
    <source>
        <dbReference type="EMBL" id="MCJ8211790.1"/>
    </source>
</evidence>
<comment type="caution">
    <text evidence="6">The sequence shown here is derived from an EMBL/GenBank/DDBJ whole genome shotgun (WGS) entry which is preliminary data.</text>
</comment>
<dbReference type="PANTHER" id="PTHR34139:SF1">
    <property type="entry name" value="RNASE MJ1380-RELATED"/>
    <property type="match status" value="1"/>
</dbReference>
<keyword evidence="7" id="KW-1185">Reference proteome</keyword>
<keyword evidence="2" id="KW-1277">Toxin-antitoxin system</keyword>
<dbReference type="GO" id="GO:0004540">
    <property type="term" value="F:RNA nuclease activity"/>
    <property type="evidence" value="ECO:0007669"/>
    <property type="project" value="InterPro"/>
</dbReference>
<keyword evidence="4" id="KW-0547">Nucleotide-binding</keyword>
<dbReference type="Proteomes" id="UP001139450">
    <property type="component" value="Unassembled WGS sequence"/>
</dbReference>
<evidence type="ECO:0000256" key="2">
    <source>
        <dbReference type="ARBA" id="ARBA00022649"/>
    </source>
</evidence>
<evidence type="ECO:0000256" key="4">
    <source>
        <dbReference type="ARBA" id="ARBA00022741"/>
    </source>
</evidence>
<evidence type="ECO:0000256" key="1">
    <source>
        <dbReference type="ARBA" id="ARBA00022553"/>
    </source>
</evidence>
<dbReference type="InterPro" id="IPR008201">
    <property type="entry name" value="HepT-like"/>
</dbReference>
<evidence type="ECO:0000313" key="7">
    <source>
        <dbReference type="Proteomes" id="UP001139450"/>
    </source>
</evidence>
<reference evidence="6" key="1">
    <citation type="submission" date="2022-04" db="EMBL/GenBank/DDBJ databases">
        <title>Mucilaginibacter sp. RS28 isolated from freshwater.</title>
        <authorList>
            <person name="Ko S.-R."/>
        </authorList>
    </citation>
    <scope>NUCLEOTIDE SEQUENCE</scope>
    <source>
        <strain evidence="6">RS28</strain>
    </source>
</reference>
<dbReference type="EMBL" id="JALJEJ010000012">
    <property type="protein sequence ID" value="MCJ8211790.1"/>
    <property type="molecule type" value="Genomic_DNA"/>
</dbReference>
<sequence>MSKSDAVYLSDIRESVDIILKYTANVTEQEFLNDTMLQDAVIRRLEIIGEAASKLSNQFIVANPAIPWKLMKAMRNKHIHEYSGVSPSTIYSTIIKDIPILQTQLDQLG</sequence>
<dbReference type="RefSeq" id="WP_245132721.1">
    <property type="nucleotide sequence ID" value="NZ_JALJEJ010000012.1"/>
</dbReference>
<dbReference type="GO" id="GO:0000166">
    <property type="term" value="F:nucleotide binding"/>
    <property type="evidence" value="ECO:0007669"/>
    <property type="project" value="UniProtKB-KW"/>
</dbReference>
<dbReference type="InterPro" id="IPR051813">
    <property type="entry name" value="HepT_RNase_toxin"/>
</dbReference>
<organism evidence="6 7">
    <name type="scientific">Mucilaginibacter straminoryzae</name>
    <dbReference type="NCBI Taxonomy" id="2932774"/>
    <lineage>
        <taxon>Bacteria</taxon>
        <taxon>Pseudomonadati</taxon>
        <taxon>Bacteroidota</taxon>
        <taxon>Sphingobacteriia</taxon>
        <taxon>Sphingobacteriales</taxon>
        <taxon>Sphingobacteriaceae</taxon>
        <taxon>Mucilaginibacter</taxon>
    </lineage>
</organism>
<evidence type="ECO:0000256" key="5">
    <source>
        <dbReference type="ARBA" id="ARBA00022801"/>
    </source>
</evidence>
<dbReference type="SUPFAM" id="SSF81593">
    <property type="entry name" value="Nucleotidyltransferase substrate binding subunit/domain"/>
    <property type="match status" value="1"/>
</dbReference>
<name>A0A9X1X7D9_9SPHI</name>
<proteinExistence type="predicted"/>
<accession>A0A9X1X7D9</accession>
<keyword evidence="5" id="KW-0378">Hydrolase</keyword>
<dbReference type="AlphaFoldDB" id="A0A9X1X7D9"/>
<evidence type="ECO:0000256" key="3">
    <source>
        <dbReference type="ARBA" id="ARBA00022722"/>
    </source>
</evidence>
<dbReference type="GO" id="GO:0016787">
    <property type="term" value="F:hydrolase activity"/>
    <property type="evidence" value="ECO:0007669"/>
    <property type="project" value="UniProtKB-KW"/>
</dbReference>
<keyword evidence="1" id="KW-0597">Phosphoprotein</keyword>
<dbReference type="PANTHER" id="PTHR34139">
    <property type="entry name" value="UPF0331 PROTEIN MJ0127"/>
    <property type="match status" value="1"/>
</dbReference>
<protein>
    <submittedName>
        <fullName evidence="6">DUF86 domain-containing protein</fullName>
    </submittedName>
</protein>